<name>A0ABP3TNM6_9FLAO</name>
<dbReference type="Proteomes" id="UP001501758">
    <property type="component" value="Unassembled WGS sequence"/>
</dbReference>
<keyword evidence="2" id="KW-1185">Reference proteome</keyword>
<sequence>MDTRILRKTWILSLIVLNIACSKDDDIATVTPEVTLVEKEGKWLCEFGQTCEHIYQFELKKDSKISISVEDVTGNSTVSLDLSVDFGQFGGPNLLNNGEVSYYGCTDQNEEISLTNITISETAIYNFSVARDWGLSAGPEGSYKVTIISDTPFIDKSGIIQNTEAINYDRECL</sequence>
<reference evidence="2" key="1">
    <citation type="journal article" date="2019" name="Int. J. Syst. Evol. Microbiol.">
        <title>The Global Catalogue of Microorganisms (GCM) 10K type strain sequencing project: providing services to taxonomists for standard genome sequencing and annotation.</title>
        <authorList>
            <consortium name="The Broad Institute Genomics Platform"/>
            <consortium name="The Broad Institute Genome Sequencing Center for Infectious Disease"/>
            <person name="Wu L."/>
            <person name="Ma J."/>
        </authorList>
    </citation>
    <scope>NUCLEOTIDE SEQUENCE [LARGE SCALE GENOMIC DNA]</scope>
    <source>
        <strain evidence="2">JCM 15974</strain>
    </source>
</reference>
<dbReference type="EMBL" id="BAAAGE010000001">
    <property type="protein sequence ID" value="GAA0713949.1"/>
    <property type="molecule type" value="Genomic_DNA"/>
</dbReference>
<gene>
    <name evidence="1" type="ORF">GCM10009430_06390</name>
</gene>
<evidence type="ECO:0000313" key="2">
    <source>
        <dbReference type="Proteomes" id="UP001501758"/>
    </source>
</evidence>
<accession>A0ABP3TNM6</accession>
<comment type="caution">
    <text evidence="1">The sequence shown here is derived from an EMBL/GenBank/DDBJ whole genome shotgun (WGS) entry which is preliminary data.</text>
</comment>
<organism evidence="1 2">
    <name type="scientific">Aquimarina litoralis</name>
    <dbReference type="NCBI Taxonomy" id="584605"/>
    <lineage>
        <taxon>Bacteria</taxon>
        <taxon>Pseudomonadati</taxon>
        <taxon>Bacteroidota</taxon>
        <taxon>Flavobacteriia</taxon>
        <taxon>Flavobacteriales</taxon>
        <taxon>Flavobacteriaceae</taxon>
        <taxon>Aquimarina</taxon>
    </lineage>
</organism>
<evidence type="ECO:0000313" key="1">
    <source>
        <dbReference type="EMBL" id="GAA0713949.1"/>
    </source>
</evidence>
<proteinExistence type="predicted"/>
<dbReference type="RefSeq" id="WP_343910442.1">
    <property type="nucleotide sequence ID" value="NZ_BAAAGE010000001.1"/>
</dbReference>
<protein>
    <submittedName>
        <fullName evidence="1">Uncharacterized protein</fullName>
    </submittedName>
</protein>